<evidence type="ECO:0000313" key="3">
    <source>
        <dbReference type="Proteomes" id="UP000719412"/>
    </source>
</evidence>
<reference evidence="2" key="2">
    <citation type="submission" date="2021-08" db="EMBL/GenBank/DDBJ databases">
        <authorList>
            <person name="Eriksson T."/>
        </authorList>
    </citation>
    <scope>NUCLEOTIDE SEQUENCE</scope>
    <source>
        <strain evidence="2">Stoneville</strain>
        <tissue evidence="2">Whole head</tissue>
    </source>
</reference>
<organism evidence="2 3">
    <name type="scientific">Tenebrio molitor</name>
    <name type="common">Yellow mealworm beetle</name>
    <dbReference type="NCBI Taxonomy" id="7067"/>
    <lineage>
        <taxon>Eukaryota</taxon>
        <taxon>Metazoa</taxon>
        <taxon>Ecdysozoa</taxon>
        <taxon>Arthropoda</taxon>
        <taxon>Hexapoda</taxon>
        <taxon>Insecta</taxon>
        <taxon>Pterygota</taxon>
        <taxon>Neoptera</taxon>
        <taxon>Endopterygota</taxon>
        <taxon>Coleoptera</taxon>
        <taxon>Polyphaga</taxon>
        <taxon>Cucujiformia</taxon>
        <taxon>Tenebrionidae</taxon>
        <taxon>Tenebrio</taxon>
    </lineage>
</organism>
<dbReference type="Proteomes" id="UP000719412">
    <property type="component" value="Unassembled WGS sequence"/>
</dbReference>
<gene>
    <name evidence="2" type="ORF">GEV33_013050</name>
</gene>
<feature type="region of interest" description="Disordered" evidence="1">
    <location>
        <begin position="510"/>
        <end position="531"/>
    </location>
</feature>
<comment type="caution">
    <text evidence="2">The sequence shown here is derived from an EMBL/GenBank/DDBJ whole genome shotgun (WGS) entry which is preliminary data.</text>
</comment>
<feature type="compositionally biased region" description="Polar residues" evidence="1">
    <location>
        <begin position="520"/>
        <end position="531"/>
    </location>
</feature>
<proteinExistence type="predicted"/>
<dbReference type="EMBL" id="JABDTM020027943">
    <property type="protein sequence ID" value="KAH0809742.1"/>
    <property type="molecule type" value="Genomic_DNA"/>
</dbReference>
<evidence type="ECO:0000313" key="2">
    <source>
        <dbReference type="EMBL" id="KAH0809742.1"/>
    </source>
</evidence>
<feature type="compositionally biased region" description="Low complexity" evidence="1">
    <location>
        <begin position="510"/>
        <end position="519"/>
    </location>
</feature>
<evidence type="ECO:0000256" key="1">
    <source>
        <dbReference type="SAM" id="MobiDB-lite"/>
    </source>
</evidence>
<keyword evidence="3" id="KW-1185">Reference proteome</keyword>
<protein>
    <submittedName>
        <fullName evidence="2">Uncharacterized protein</fullName>
    </submittedName>
</protein>
<sequence length="580" mass="66388">MLLLHVHTSNDHPFMMMGRCLIHNHNTTANTIPDGVFAIYTLSSFHASITDRNHKIVVENNNKLLKMLAIVCNTSFSTASKKTELESECLCFDEFPERRFERAAKPQPEKLPGDLQKIEYWFVVGFLLQLKCQIFSLAVKIALIHFETPEIAKMLHNVYKVWEVSFEETFHRRFAVLALNVHGLRHRSKPCRFSPDPALIQKRTLESRPLNWFQPDFHAKGRPCTGVCKKKASFVRINLRDDFRFSRLSSMMRCRVREKEKWRVWCCEGRRSDGRRRPAVRRPSAAIRQHRWRPNCQRLRKWRHQLHVRVSRSQVLEALPARTIGARAAAAFQECARTRHLDCINLVPSMVMIFMGCATTPVNMFHVQFCSSGPNVDPCDATPFRSAILIFLSSSVADYVGWPFRVRGSGRTPDNGRIRRLEMDAVVFAALNMNVAADAIFDRPRTDVIERHVVDRKRPESPEKMKNRLQTTLHSVAEVSSIGRCTNWTLEPSRRATGRRQIKLNLPAAAPASATPPTTMHTGVPQTGNLHPHITTETESSAGMLMRTCRPIHYAFTSAALRVSWTHSAKMTHLECITKL</sequence>
<reference evidence="2" key="1">
    <citation type="journal article" date="2020" name="J Insects Food Feed">
        <title>The yellow mealworm (Tenebrio molitor) genome: a resource for the emerging insects as food and feed industry.</title>
        <authorList>
            <person name="Eriksson T."/>
            <person name="Andere A."/>
            <person name="Kelstrup H."/>
            <person name="Emery V."/>
            <person name="Picard C."/>
        </authorList>
    </citation>
    <scope>NUCLEOTIDE SEQUENCE</scope>
    <source>
        <strain evidence="2">Stoneville</strain>
        <tissue evidence="2">Whole head</tissue>
    </source>
</reference>
<name>A0A8J6H8D0_TENMO</name>
<accession>A0A8J6H8D0</accession>
<dbReference type="AlphaFoldDB" id="A0A8J6H8D0"/>